<dbReference type="AlphaFoldDB" id="A0A0L8GE70"/>
<dbReference type="EMBL" id="KQ422314">
    <property type="protein sequence ID" value="KOF75129.1"/>
    <property type="molecule type" value="Genomic_DNA"/>
</dbReference>
<dbReference type="SUPFAM" id="SSF53098">
    <property type="entry name" value="Ribonuclease H-like"/>
    <property type="match status" value="1"/>
</dbReference>
<name>A0A0L8GE70_OCTBM</name>
<organism evidence="1">
    <name type="scientific">Octopus bimaculoides</name>
    <name type="common">California two-spotted octopus</name>
    <dbReference type="NCBI Taxonomy" id="37653"/>
    <lineage>
        <taxon>Eukaryota</taxon>
        <taxon>Metazoa</taxon>
        <taxon>Spiralia</taxon>
        <taxon>Lophotrochozoa</taxon>
        <taxon>Mollusca</taxon>
        <taxon>Cephalopoda</taxon>
        <taxon>Coleoidea</taxon>
        <taxon>Octopodiformes</taxon>
        <taxon>Octopoda</taxon>
        <taxon>Incirrata</taxon>
        <taxon>Octopodidae</taxon>
        <taxon>Octopus</taxon>
    </lineage>
</organism>
<dbReference type="PANTHER" id="PTHR45913:SF21">
    <property type="entry name" value="DUF4371 DOMAIN-CONTAINING PROTEIN"/>
    <property type="match status" value="1"/>
</dbReference>
<reference evidence="1" key="1">
    <citation type="submission" date="2015-07" db="EMBL/GenBank/DDBJ databases">
        <title>MeaNS - Measles Nucleotide Surveillance Program.</title>
        <authorList>
            <person name="Tran T."/>
            <person name="Druce J."/>
        </authorList>
    </citation>
    <scope>NUCLEOTIDE SEQUENCE</scope>
    <source>
        <strain evidence="1">UCB-OBI-ISO-001</strain>
        <tissue evidence="1">Gonad</tissue>
    </source>
</reference>
<gene>
    <name evidence="1" type="ORF">OCBIM_22035214mg</name>
</gene>
<proteinExistence type="predicted"/>
<dbReference type="STRING" id="37653.A0A0L8GE70"/>
<sequence length="252" mass="29325">MSSDTKKKRENSISYGQKNIETCNNIICLICNDKIAVCKEYNIKHHYAAKHESQYNELNGERRKMKIDELTHVLALDKNTDQSDTAQLVIFIRGIDINFYITEEMLNMCHMKDTTTGRDIIEHENLSLEKVDVDRNKINLITTDGASALTNIVNVVNFIRSRGLNHRTFKAYLVEVGSEYEDVIYFSKVRWLSQAATLNRFQLLLLKIKQFMQNKKQNVDFLANEEWLNDLTFLVDITEMLTELNLHLQGKN</sequence>
<evidence type="ECO:0008006" key="2">
    <source>
        <dbReference type="Google" id="ProtNLM"/>
    </source>
</evidence>
<dbReference type="PANTHER" id="PTHR45913">
    <property type="entry name" value="EPM2A-INTERACTING PROTEIN 1"/>
    <property type="match status" value="1"/>
</dbReference>
<accession>A0A0L8GE70</accession>
<evidence type="ECO:0000313" key="1">
    <source>
        <dbReference type="EMBL" id="KOF75129.1"/>
    </source>
</evidence>
<protein>
    <recommendedName>
        <fullName evidence="2">SPIN-DOC-like zinc-finger domain-containing protein</fullName>
    </recommendedName>
</protein>
<dbReference type="InterPro" id="IPR012337">
    <property type="entry name" value="RNaseH-like_sf"/>
</dbReference>
<dbReference type="OrthoDB" id="10000786at2759"/>